<sequence length="175" mass="19986">MQLKKSAIGLSLLATLVLLFGGWFLYQKMEIEEPIRTEIGQIHSATLGQLNIGKDKIEIDLKVTKPETFPQEYRELAAKTSKLAGNKEVVIRVVNQSQAMNDIWKNGQFLFTEAIDLHQYSRIPQMVSEWKAANKLDEATVLMDDANIYVYMKKGTEDFYTIVPRSMEKEVTARV</sequence>
<dbReference type="PATRIC" id="fig|54915.3.peg.3032"/>
<evidence type="ECO:0000313" key="3">
    <source>
        <dbReference type="EMBL" id="KNB71035.1"/>
    </source>
</evidence>
<gene>
    <name evidence="3" type="ORF">ADS79_19620</name>
    <name evidence="2" type="ORF">BRE01_04190</name>
</gene>
<keyword evidence="1" id="KW-0812">Transmembrane</keyword>
<evidence type="ECO:0000313" key="5">
    <source>
        <dbReference type="Proteomes" id="UP000319578"/>
    </source>
</evidence>
<dbReference type="STRING" id="54915.ADS79_19620"/>
<dbReference type="AlphaFoldDB" id="A0A0K9YS68"/>
<evidence type="ECO:0000313" key="2">
    <source>
        <dbReference type="EMBL" id="GED66717.1"/>
    </source>
</evidence>
<name>A0A0K9YS68_9BACL</name>
<dbReference type="Proteomes" id="UP000036834">
    <property type="component" value="Unassembled WGS sequence"/>
</dbReference>
<protein>
    <submittedName>
        <fullName evidence="3">Uncharacterized protein</fullName>
    </submittedName>
</protein>
<comment type="caution">
    <text evidence="3">The sequence shown here is derived from an EMBL/GenBank/DDBJ whole genome shotgun (WGS) entry which is preliminary data.</text>
</comment>
<accession>A0A0K9YS68</accession>
<dbReference type="EMBL" id="LGIQ01000009">
    <property type="protein sequence ID" value="KNB71035.1"/>
    <property type="molecule type" value="Genomic_DNA"/>
</dbReference>
<feature type="transmembrane region" description="Helical" evidence="1">
    <location>
        <begin position="6"/>
        <end position="26"/>
    </location>
</feature>
<dbReference type="RefSeq" id="WP_049740070.1">
    <property type="nucleotide sequence ID" value="NZ_BJON01000002.1"/>
</dbReference>
<dbReference type="Proteomes" id="UP000319578">
    <property type="component" value="Unassembled WGS sequence"/>
</dbReference>
<keyword evidence="1" id="KW-1133">Transmembrane helix</keyword>
<reference evidence="4" key="1">
    <citation type="submission" date="2015-07" db="EMBL/GenBank/DDBJ databases">
        <title>Genome sequencing project for genomic taxonomy and phylogenomics of Bacillus-like bacteria.</title>
        <authorList>
            <person name="Liu B."/>
            <person name="Wang J."/>
            <person name="Zhu Y."/>
            <person name="Liu G."/>
            <person name="Chen Q."/>
            <person name="Chen Z."/>
            <person name="Lan J."/>
            <person name="Che J."/>
            <person name="Ge C."/>
            <person name="Shi H."/>
            <person name="Pan Z."/>
            <person name="Liu X."/>
        </authorList>
    </citation>
    <scope>NUCLEOTIDE SEQUENCE [LARGE SCALE GENOMIC DNA]</scope>
    <source>
        <strain evidence="4">DSM 9887</strain>
    </source>
</reference>
<evidence type="ECO:0000313" key="4">
    <source>
        <dbReference type="Proteomes" id="UP000036834"/>
    </source>
</evidence>
<keyword evidence="5" id="KW-1185">Reference proteome</keyword>
<reference evidence="2 5" key="3">
    <citation type="submission" date="2019-06" db="EMBL/GenBank/DDBJ databases">
        <title>Whole genome shotgun sequence of Brevibacillus reuszeri NBRC 15719.</title>
        <authorList>
            <person name="Hosoyama A."/>
            <person name="Uohara A."/>
            <person name="Ohji S."/>
            <person name="Ichikawa N."/>
        </authorList>
    </citation>
    <scope>NUCLEOTIDE SEQUENCE [LARGE SCALE GENOMIC DNA]</scope>
    <source>
        <strain evidence="2 5">NBRC 15719</strain>
    </source>
</reference>
<organism evidence="3 4">
    <name type="scientific">Brevibacillus reuszeri</name>
    <dbReference type="NCBI Taxonomy" id="54915"/>
    <lineage>
        <taxon>Bacteria</taxon>
        <taxon>Bacillati</taxon>
        <taxon>Bacillota</taxon>
        <taxon>Bacilli</taxon>
        <taxon>Bacillales</taxon>
        <taxon>Paenibacillaceae</taxon>
        <taxon>Brevibacillus</taxon>
    </lineage>
</organism>
<proteinExistence type="predicted"/>
<evidence type="ECO:0000256" key="1">
    <source>
        <dbReference type="SAM" id="Phobius"/>
    </source>
</evidence>
<keyword evidence="1" id="KW-0472">Membrane</keyword>
<dbReference type="OrthoDB" id="2652483at2"/>
<reference evidence="3" key="2">
    <citation type="submission" date="2015-07" db="EMBL/GenBank/DDBJ databases">
        <title>MeaNS - Measles Nucleotide Surveillance Program.</title>
        <authorList>
            <person name="Tran T."/>
            <person name="Druce J."/>
        </authorList>
    </citation>
    <scope>NUCLEOTIDE SEQUENCE</scope>
    <source>
        <strain evidence="3">DSM 9887</strain>
    </source>
</reference>
<dbReference type="EMBL" id="BJON01000002">
    <property type="protein sequence ID" value="GED66717.1"/>
    <property type="molecule type" value="Genomic_DNA"/>
</dbReference>